<comment type="caution">
    <text evidence="1">The sequence shown here is derived from an EMBL/GenBank/DDBJ whole genome shotgun (WGS) entry which is preliminary data.</text>
</comment>
<gene>
    <name evidence="1" type="ORF">U2I54_28125</name>
</gene>
<proteinExistence type="predicted"/>
<sequence>MKKLILAGVLGIGALTATNLPGLGMSTASAAVQEVQETVEGIVIEVSHNYFVIENKQTDEIINVKHDFKSTVKVGEYVKITSNAPLLQNAFQTFATASSIEHLTLAPGDYEDFVVGHVSKIYPPNPWGYPGVKVDFPTKDGNTSSVIVDFEPEKMNSFHLNNLVKVEKNGWNKTNPASTFEGIEKVKSQIDSAKTQGNDDIWIWN</sequence>
<dbReference type="Proteomes" id="UP001291930">
    <property type="component" value="Unassembled WGS sequence"/>
</dbReference>
<protein>
    <recommendedName>
        <fullName evidence="3">F0F1 ATP synthase subunit alpha</fullName>
    </recommendedName>
</protein>
<dbReference type="RefSeq" id="WP_374219906.1">
    <property type="nucleotide sequence ID" value="NZ_JAXOVW010000233.1"/>
</dbReference>
<organism evidence="1 2">
    <name type="scientific">Bacillus bingmayongensis</name>
    <dbReference type="NCBI Taxonomy" id="1150157"/>
    <lineage>
        <taxon>Bacteria</taxon>
        <taxon>Bacillati</taxon>
        <taxon>Bacillota</taxon>
        <taxon>Bacilli</taxon>
        <taxon>Bacillales</taxon>
        <taxon>Bacillaceae</taxon>
        <taxon>Bacillus</taxon>
    </lineage>
</organism>
<reference evidence="2" key="1">
    <citation type="submission" date="2023-11" db="EMBL/GenBank/DDBJ databases">
        <title>Genome Sequence of Bacillus pseudomycoides stain BUPM19.</title>
        <authorList>
            <person name="Farhat A."/>
        </authorList>
    </citation>
    <scope>NUCLEOTIDE SEQUENCE [LARGE SCALE GENOMIC DNA]</scope>
    <source>
        <strain evidence="2">BUPM19</strain>
    </source>
</reference>
<name>A0ABU5K4T6_9BACI</name>
<dbReference type="EMBL" id="JAXOVW010000233">
    <property type="protein sequence ID" value="MDZ5610748.1"/>
    <property type="molecule type" value="Genomic_DNA"/>
</dbReference>
<evidence type="ECO:0000313" key="2">
    <source>
        <dbReference type="Proteomes" id="UP001291930"/>
    </source>
</evidence>
<keyword evidence="2" id="KW-1185">Reference proteome</keyword>
<evidence type="ECO:0008006" key="3">
    <source>
        <dbReference type="Google" id="ProtNLM"/>
    </source>
</evidence>
<evidence type="ECO:0000313" key="1">
    <source>
        <dbReference type="EMBL" id="MDZ5610748.1"/>
    </source>
</evidence>
<accession>A0ABU5K4T6</accession>